<dbReference type="InterPro" id="IPR002470">
    <property type="entry name" value="Peptidase_S9A"/>
</dbReference>
<evidence type="ECO:0000256" key="4">
    <source>
        <dbReference type="ARBA" id="ARBA00022670"/>
    </source>
</evidence>
<evidence type="ECO:0000313" key="10">
    <source>
        <dbReference type="EMBL" id="AVX48321.1"/>
    </source>
</evidence>
<dbReference type="ESTHER" id="amaex-AePOPB">
    <property type="family name" value="S9N_PPCE_Peptidase_S9"/>
</dbReference>
<comment type="similarity">
    <text evidence="2 7">Belongs to the peptidase S9A family.</text>
</comment>
<name>A0A2R4PB55_AMAEX</name>
<dbReference type="GO" id="GO:0070012">
    <property type="term" value="F:oligopeptidase activity"/>
    <property type="evidence" value="ECO:0007669"/>
    <property type="project" value="TreeGrafter"/>
</dbReference>
<dbReference type="EMBL" id="MG344644">
    <property type="protein sequence ID" value="AVX48321.1"/>
    <property type="molecule type" value="mRNA"/>
</dbReference>
<feature type="domain" description="Peptidase S9A N-terminal" evidence="9">
    <location>
        <begin position="12"/>
        <end position="440"/>
    </location>
</feature>
<dbReference type="PRINTS" id="PR00862">
    <property type="entry name" value="PROLIGOPTASE"/>
</dbReference>
<dbReference type="Gene3D" id="2.130.10.120">
    <property type="entry name" value="Prolyl oligopeptidase, N-terminal domain"/>
    <property type="match status" value="1"/>
</dbReference>
<keyword evidence="6 7" id="KW-0720">Serine protease</keyword>
<keyword evidence="5 7" id="KW-0378">Hydrolase</keyword>
<evidence type="ECO:0000256" key="5">
    <source>
        <dbReference type="ARBA" id="ARBA00022801"/>
    </source>
</evidence>
<dbReference type="InterPro" id="IPR023302">
    <property type="entry name" value="Pept_S9A_N"/>
</dbReference>
<dbReference type="PANTHER" id="PTHR42881:SF2">
    <property type="entry name" value="PROLYL ENDOPEPTIDASE"/>
    <property type="match status" value="1"/>
</dbReference>
<dbReference type="Pfam" id="PF00326">
    <property type="entry name" value="Peptidase_S9"/>
    <property type="match status" value="1"/>
</dbReference>
<feature type="domain" description="Peptidase S9 prolyl oligopeptidase catalytic" evidence="8">
    <location>
        <begin position="512"/>
        <end position="723"/>
    </location>
</feature>
<keyword evidence="4 7" id="KW-0645">Protease</keyword>
<dbReference type="SUPFAM" id="SSF53474">
    <property type="entry name" value="alpha/beta-Hydrolases"/>
    <property type="match status" value="1"/>
</dbReference>
<sequence length="730" mass="82095">MPPTPWTPHKYPPTRRSDHVDVYQSASRGEVPVPDPYQWLEENSNEVDEWTTAQTDFTQAYLDKNADRQKLEEKFRACKDYVKFSAPTLLDSGHWYWFYNSGVQSQAVLYRSKKPVLPDFSKRDEEVGEVYFDPNVLSADGTAIMGTCRFSPSGEYFAYAVSHLGVDYFTIYVRPTSSSLSQAPEAEGGDDRLSDEVKWCKFTTITWTKDSKGFLYQRYPARESLVAKDRDKDAMVCYHRIGTTQLEDIIVQQDKENPDWTYGTDASEDGKYIYLVIYKDASKQNLLWVAEFDKDGIKPEIPWRKVINEFVADYHVITNHGSLIYVKTNVNAPQYKVVTIDLSTGEPEIRDFIPEQKDAKLTQVKCVNKEYFVAIYKRNVKDEIYLYSKAGAQLTRLASDFIGVASITNREKQPHFFLTFSGFNTPGTISRYDFTAPETQRLSVLRTTKLNGLNADDFESTQVWYESKDGTKVPMFIVRHKSTKFDGTAPAIQNGYGGFAITADPFFSPIILTFMQTYGAILAIPNIRGGGEFGGEWHRAGRRETKGNTFDDFIAAAQFLVKNKYAAPGKVAITGASNGGYLVCGSVVRAPEGTFGAAVSEGGVADLLKFNKFTGGMAWTSEYGNPFNKEDFDFVQALSPVHNVPKDKVLPATLLMTNAGDDRVVPMHSLKFVANLQHNVPENPHPLLIRVDKSWLGHGFGKTTAKHTKDAADKWSFVAQSLGLEWQTVD</sequence>
<evidence type="ECO:0000256" key="6">
    <source>
        <dbReference type="ARBA" id="ARBA00022825"/>
    </source>
</evidence>
<dbReference type="AlphaFoldDB" id="A0A2R4PB55"/>
<dbReference type="InterPro" id="IPR002471">
    <property type="entry name" value="Pept_S9_AS"/>
</dbReference>
<dbReference type="GO" id="GO:0006508">
    <property type="term" value="P:proteolysis"/>
    <property type="evidence" value="ECO:0007669"/>
    <property type="project" value="UniProtKB-KW"/>
</dbReference>
<accession>A0A2R4PB55</accession>
<dbReference type="Pfam" id="PF02897">
    <property type="entry name" value="Peptidase_S9_N"/>
    <property type="match status" value="1"/>
</dbReference>
<dbReference type="InterPro" id="IPR029058">
    <property type="entry name" value="AB_hydrolase_fold"/>
</dbReference>
<dbReference type="Gene3D" id="3.40.50.1820">
    <property type="entry name" value="alpha/beta hydrolase"/>
    <property type="match status" value="1"/>
</dbReference>
<organism evidence="10">
    <name type="scientific">Amanita exitialis</name>
    <name type="common">Guangzhou destroying angel</name>
    <dbReference type="NCBI Taxonomy" id="262245"/>
    <lineage>
        <taxon>Eukaryota</taxon>
        <taxon>Fungi</taxon>
        <taxon>Dikarya</taxon>
        <taxon>Basidiomycota</taxon>
        <taxon>Agaricomycotina</taxon>
        <taxon>Agaricomycetes</taxon>
        <taxon>Agaricomycetidae</taxon>
        <taxon>Agaricales</taxon>
        <taxon>Pluteineae</taxon>
        <taxon>Amanitaceae</taxon>
        <taxon>Amanita</taxon>
    </lineage>
</organism>
<gene>
    <name evidence="10" type="primary">POPB</name>
</gene>
<reference evidence="10" key="1">
    <citation type="submission" date="2017-10" db="EMBL/GenBank/DDBJ databases">
        <authorList>
            <person name="Banno H."/>
            <person name="Chua N.-H."/>
        </authorList>
    </citation>
    <scope>NUCLEOTIDE SEQUENCE</scope>
</reference>
<evidence type="ECO:0000259" key="9">
    <source>
        <dbReference type="Pfam" id="PF02897"/>
    </source>
</evidence>
<reference evidence="10" key="2">
    <citation type="journal article" date="2018" name="Gene">
        <title>Molecular cloning and the expression pattern of AePOPB involved in the alpha-amanitin biosynthesis in Amanita exitialis fruiting bodies.</title>
        <authorList>
            <person name="Zhang C.H."/>
            <person name="Zou J.P."/>
            <person name="Deng W.Q."/>
            <person name="Li T.H."/>
            <person name="Jiang Z.D."/>
        </authorList>
    </citation>
    <scope>NUCLEOTIDE SEQUENCE</scope>
</reference>
<comment type="catalytic activity">
    <reaction evidence="1">
        <text>Hydrolysis of Pro-|-Xaa &gt;&gt; Ala-|-Xaa in oligopeptides.</text>
        <dbReference type="EC" id="3.4.21.26"/>
    </reaction>
</comment>
<dbReference type="FunFam" id="3.40.50.1820:FF:000005">
    <property type="entry name" value="Prolyl endopeptidase"/>
    <property type="match status" value="1"/>
</dbReference>
<dbReference type="SUPFAM" id="SSF50993">
    <property type="entry name" value="Peptidase/esterase 'gauge' domain"/>
    <property type="match status" value="1"/>
</dbReference>
<dbReference type="EC" id="3.4.21.-" evidence="7"/>
<comment type="subunit">
    <text evidence="3">Monomer.</text>
</comment>
<dbReference type="PROSITE" id="PS00708">
    <property type="entry name" value="PRO_ENDOPEP_SER"/>
    <property type="match status" value="1"/>
</dbReference>
<dbReference type="InterPro" id="IPR051167">
    <property type="entry name" value="Prolyl_oligopep/macrocyclase"/>
</dbReference>
<dbReference type="GO" id="GO:0005829">
    <property type="term" value="C:cytosol"/>
    <property type="evidence" value="ECO:0007669"/>
    <property type="project" value="TreeGrafter"/>
</dbReference>
<proteinExistence type="evidence at transcript level"/>
<evidence type="ECO:0000256" key="2">
    <source>
        <dbReference type="ARBA" id="ARBA00005228"/>
    </source>
</evidence>
<protein>
    <recommendedName>
        <fullName evidence="7">Prolyl endopeptidase</fullName>
        <ecNumber evidence="7">3.4.21.-</ecNumber>
    </recommendedName>
</protein>
<evidence type="ECO:0000256" key="1">
    <source>
        <dbReference type="ARBA" id="ARBA00001070"/>
    </source>
</evidence>
<dbReference type="InterPro" id="IPR001375">
    <property type="entry name" value="Peptidase_S9_cat"/>
</dbReference>
<evidence type="ECO:0000256" key="3">
    <source>
        <dbReference type="ARBA" id="ARBA00011245"/>
    </source>
</evidence>
<evidence type="ECO:0000259" key="8">
    <source>
        <dbReference type="Pfam" id="PF00326"/>
    </source>
</evidence>
<evidence type="ECO:0000256" key="7">
    <source>
        <dbReference type="RuleBase" id="RU368024"/>
    </source>
</evidence>
<dbReference type="PANTHER" id="PTHR42881">
    <property type="entry name" value="PROLYL ENDOPEPTIDASE"/>
    <property type="match status" value="1"/>
</dbReference>
<dbReference type="GO" id="GO:0004252">
    <property type="term" value="F:serine-type endopeptidase activity"/>
    <property type="evidence" value="ECO:0007669"/>
    <property type="project" value="UniProtKB-UniRule"/>
</dbReference>